<proteinExistence type="predicted"/>
<dbReference type="Gene3D" id="1.10.150.50">
    <property type="entry name" value="Transcription Factor, Ets-1"/>
    <property type="match status" value="2"/>
</dbReference>
<protein>
    <submittedName>
        <fullName evidence="3">Sterile alpha motif (SAM) domain-containing protein</fullName>
    </submittedName>
</protein>
<evidence type="ECO:0000259" key="2">
    <source>
        <dbReference type="PROSITE" id="PS50105"/>
    </source>
</evidence>
<keyword evidence="1" id="KW-0677">Repeat</keyword>
<dbReference type="SMART" id="SM00454">
    <property type="entry name" value="SAM"/>
    <property type="match status" value="2"/>
</dbReference>
<accession>A0A2Z6ZZ63</accession>
<evidence type="ECO:0000256" key="1">
    <source>
        <dbReference type="ARBA" id="ARBA00022737"/>
    </source>
</evidence>
<feature type="domain" description="SAM" evidence="2">
    <location>
        <begin position="23"/>
        <end position="86"/>
    </location>
</feature>
<keyword evidence="4" id="KW-1185">Reference proteome</keyword>
<gene>
    <name evidence="3" type="ORF">F511_42813</name>
</gene>
<sequence length="185" mass="21848">MCYAKLPIGMSQGSCESGVEDGTNLDRLRSWLDQEGLSKYGLLLDTCCVNDNRWPYLSVKKLKKMGITHVVKRRTIYCYIEKLRRISESKNPPLEDIDEKKHQSRSEIYEEKNENASMDHLKAWLDVQGLGKYWFLFNFHSVNHRILPYLSKRDLKEMGVADRGSRRMIHRYIRNFRTKFSFAGY</sequence>
<dbReference type="OrthoDB" id="539213at2759"/>
<dbReference type="EMBL" id="KV020437">
    <property type="protein sequence ID" value="KZV14527.1"/>
    <property type="molecule type" value="Genomic_DNA"/>
</dbReference>
<feature type="domain" description="SAM" evidence="2">
    <location>
        <begin position="116"/>
        <end position="179"/>
    </location>
</feature>
<dbReference type="InterPro" id="IPR013761">
    <property type="entry name" value="SAM/pointed_sf"/>
</dbReference>
<dbReference type="Proteomes" id="UP000250235">
    <property type="component" value="Unassembled WGS sequence"/>
</dbReference>
<dbReference type="PANTHER" id="PTHR10627">
    <property type="entry name" value="SCP160"/>
    <property type="match status" value="1"/>
</dbReference>
<evidence type="ECO:0000313" key="3">
    <source>
        <dbReference type="EMBL" id="KZV14527.1"/>
    </source>
</evidence>
<dbReference type="PROSITE" id="PS50105">
    <property type="entry name" value="SAM_DOMAIN"/>
    <property type="match status" value="2"/>
</dbReference>
<organism evidence="3 4">
    <name type="scientific">Dorcoceras hygrometricum</name>
    <dbReference type="NCBI Taxonomy" id="472368"/>
    <lineage>
        <taxon>Eukaryota</taxon>
        <taxon>Viridiplantae</taxon>
        <taxon>Streptophyta</taxon>
        <taxon>Embryophyta</taxon>
        <taxon>Tracheophyta</taxon>
        <taxon>Spermatophyta</taxon>
        <taxon>Magnoliopsida</taxon>
        <taxon>eudicotyledons</taxon>
        <taxon>Gunneridae</taxon>
        <taxon>Pentapetalae</taxon>
        <taxon>asterids</taxon>
        <taxon>lamiids</taxon>
        <taxon>Lamiales</taxon>
        <taxon>Gesneriaceae</taxon>
        <taxon>Didymocarpoideae</taxon>
        <taxon>Trichosporeae</taxon>
        <taxon>Loxocarpinae</taxon>
        <taxon>Dorcoceras</taxon>
    </lineage>
</organism>
<dbReference type="PANTHER" id="PTHR10627:SF69">
    <property type="entry name" value="PROTEIN BICAUDAL C"/>
    <property type="match status" value="1"/>
</dbReference>
<dbReference type="InterPro" id="IPR001660">
    <property type="entry name" value="SAM"/>
</dbReference>
<evidence type="ECO:0000313" key="4">
    <source>
        <dbReference type="Proteomes" id="UP000250235"/>
    </source>
</evidence>
<reference evidence="3 4" key="1">
    <citation type="journal article" date="2015" name="Proc. Natl. Acad. Sci. U.S.A.">
        <title>The resurrection genome of Boea hygrometrica: A blueprint for survival of dehydration.</title>
        <authorList>
            <person name="Xiao L."/>
            <person name="Yang G."/>
            <person name="Zhang L."/>
            <person name="Yang X."/>
            <person name="Zhao S."/>
            <person name="Ji Z."/>
            <person name="Zhou Q."/>
            <person name="Hu M."/>
            <person name="Wang Y."/>
            <person name="Chen M."/>
            <person name="Xu Y."/>
            <person name="Jin H."/>
            <person name="Xiao X."/>
            <person name="Hu G."/>
            <person name="Bao F."/>
            <person name="Hu Y."/>
            <person name="Wan P."/>
            <person name="Li L."/>
            <person name="Deng X."/>
            <person name="Kuang T."/>
            <person name="Xiang C."/>
            <person name="Zhu J.K."/>
            <person name="Oliver M.J."/>
            <person name="He Y."/>
        </authorList>
    </citation>
    <scope>NUCLEOTIDE SEQUENCE [LARGE SCALE GENOMIC DNA]</scope>
    <source>
        <strain evidence="4">cv. XS01</strain>
    </source>
</reference>
<dbReference type="SUPFAM" id="SSF47769">
    <property type="entry name" value="SAM/Pointed domain"/>
    <property type="match status" value="2"/>
</dbReference>
<name>A0A2Z6ZZ63_9LAMI</name>
<dbReference type="AlphaFoldDB" id="A0A2Z6ZZ63"/>
<dbReference type="Pfam" id="PF00536">
    <property type="entry name" value="SAM_1"/>
    <property type="match status" value="2"/>
</dbReference>
<dbReference type="CDD" id="cd09487">
    <property type="entry name" value="SAM_superfamily"/>
    <property type="match status" value="2"/>
</dbReference>